<dbReference type="PATRIC" id="fig|69222.5.peg.3674"/>
<evidence type="ECO:0000256" key="1">
    <source>
        <dbReference type="ARBA" id="ARBA00004418"/>
    </source>
</evidence>
<proteinExistence type="inferred from homology"/>
<dbReference type="Proteomes" id="UP000019918">
    <property type="component" value="Unassembled WGS sequence"/>
</dbReference>
<dbReference type="SUPFAM" id="SSF53850">
    <property type="entry name" value="Periplasmic binding protein-like II"/>
    <property type="match status" value="1"/>
</dbReference>
<accession>A0A014N4H3</accession>
<dbReference type="Pfam" id="PF09084">
    <property type="entry name" value="NMT1"/>
    <property type="match status" value="1"/>
</dbReference>
<protein>
    <submittedName>
        <fullName evidence="6">ABC transporter substrate-binding protein</fullName>
    </submittedName>
</protein>
<dbReference type="EMBL" id="JFHN01000063">
    <property type="protein sequence ID" value="EXU74288.1"/>
    <property type="molecule type" value="Genomic_DNA"/>
</dbReference>
<dbReference type="AlphaFoldDB" id="A0A014N4H3"/>
<comment type="subcellular location">
    <subcellularLocation>
        <location evidence="1">Periplasm</location>
    </subcellularLocation>
</comment>
<keyword evidence="3 4" id="KW-0732">Signal</keyword>
<organism evidence="6 7">
    <name type="scientific">Erwinia mallotivora</name>
    <dbReference type="NCBI Taxonomy" id="69222"/>
    <lineage>
        <taxon>Bacteria</taxon>
        <taxon>Pseudomonadati</taxon>
        <taxon>Pseudomonadota</taxon>
        <taxon>Gammaproteobacteria</taxon>
        <taxon>Enterobacterales</taxon>
        <taxon>Erwiniaceae</taxon>
        <taxon>Erwinia</taxon>
    </lineage>
</organism>
<evidence type="ECO:0000256" key="3">
    <source>
        <dbReference type="ARBA" id="ARBA00022729"/>
    </source>
</evidence>
<reference evidence="6 7" key="1">
    <citation type="submission" date="2014-02" db="EMBL/GenBank/DDBJ databases">
        <title>Draft genome of Erwinia mallotivora strain BT-MARDI, a papaya dieback pathogen.</title>
        <authorList>
            <person name="Redzuan R."/>
            <person name="Abu Bakar N."/>
            <person name="Badrun R."/>
            <person name="Mohd Raih M.F."/>
            <person name="Rozano L."/>
            <person name="Mat Amin N."/>
        </authorList>
    </citation>
    <scope>NUCLEOTIDE SEQUENCE [LARGE SCALE GENOMIC DNA]</scope>
    <source>
        <strain evidence="6 7">BT-MARDI</strain>
    </source>
</reference>
<evidence type="ECO:0000256" key="4">
    <source>
        <dbReference type="SAM" id="SignalP"/>
    </source>
</evidence>
<evidence type="ECO:0000259" key="5">
    <source>
        <dbReference type="Pfam" id="PF09084"/>
    </source>
</evidence>
<gene>
    <name evidence="6" type="ORF">BG55_18030</name>
</gene>
<comment type="similarity">
    <text evidence="2">Belongs to the bacterial solute-binding protein SsuA/TauA family.</text>
</comment>
<dbReference type="Gene3D" id="3.40.190.10">
    <property type="entry name" value="Periplasmic binding protein-like II"/>
    <property type="match status" value="2"/>
</dbReference>
<evidence type="ECO:0000256" key="2">
    <source>
        <dbReference type="ARBA" id="ARBA00010742"/>
    </source>
</evidence>
<sequence length="341" mass="35986">MKFMLKGILAGLLLLSLQAVSSPVPLEKPRLTIAVGGKSVLYNLPLTIAERKGYFKEAGLQVDISDFAGGGKALQALIGGSADVVSGAYEHTITLQSKNQYITAFIMTGQAPQIVVAVSRKTMPNYRQISDLKGKKIGISAPGSSTNMVANLVLAQAGLKPADVSFIGVGTSAGAVDALRSGRIDAIANTEPVISLLEKSHDITLIADTRTIAGTEAIFGGPVPAGSLYARESFLKNNPATIQALTSAMLKALCWLNTASPDEVAATVPESYLLGDAELYKMAFTHIRPAISRDGLFSPVATKTALHALSGFDPSVQAEHIDLSRTWTNRYVSGAQCNERK</sequence>
<dbReference type="OrthoDB" id="5292144at2"/>
<evidence type="ECO:0000313" key="7">
    <source>
        <dbReference type="Proteomes" id="UP000019918"/>
    </source>
</evidence>
<feature type="signal peptide" evidence="4">
    <location>
        <begin position="1"/>
        <end position="21"/>
    </location>
</feature>
<evidence type="ECO:0000313" key="6">
    <source>
        <dbReference type="EMBL" id="EXU74288.1"/>
    </source>
</evidence>
<dbReference type="STRING" id="69222.BG55_18030"/>
<keyword evidence="7" id="KW-1185">Reference proteome</keyword>
<feature type="chain" id="PRO_5001472909" evidence="4">
    <location>
        <begin position="22"/>
        <end position="341"/>
    </location>
</feature>
<dbReference type="PANTHER" id="PTHR30024:SF47">
    <property type="entry name" value="TAURINE-BINDING PERIPLASMIC PROTEIN"/>
    <property type="match status" value="1"/>
</dbReference>
<dbReference type="RefSeq" id="WP_034939888.1">
    <property type="nucleotide sequence ID" value="NZ_JFHN01000063.1"/>
</dbReference>
<comment type="caution">
    <text evidence="6">The sequence shown here is derived from an EMBL/GenBank/DDBJ whole genome shotgun (WGS) entry which is preliminary data.</text>
</comment>
<dbReference type="GO" id="GO:0042918">
    <property type="term" value="P:alkanesulfonate transmembrane transport"/>
    <property type="evidence" value="ECO:0007669"/>
    <property type="project" value="TreeGrafter"/>
</dbReference>
<name>A0A014N4H3_9GAMM</name>
<dbReference type="InterPro" id="IPR015168">
    <property type="entry name" value="SsuA/THI5"/>
</dbReference>
<feature type="domain" description="SsuA/THI5-like" evidence="5">
    <location>
        <begin position="44"/>
        <end position="256"/>
    </location>
</feature>
<dbReference type="PANTHER" id="PTHR30024">
    <property type="entry name" value="ALIPHATIC SULFONATES-BINDING PROTEIN-RELATED"/>
    <property type="match status" value="1"/>
</dbReference>
<dbReference type="GO" id="GO:0042597">
    <property type="term" value="C:periplasmic space"/>
    <property type="evidence" value="ECO:0007669"/>
    <property type="project" value="UniProtKB-SubCell"/>
</dbReference>